<evidence type="ECO:0000313" key="3">
    <source>
        <dbReference type="Proteomes" id="UP000320011"/>
    </source>
</evidence>
<dbReference type="Pfam" id="PF12697">
    <property type="entry name" value="Abhydrolase_6"/>
    <property type="match status" value="1"/>
</dbReference>
<dbReference type="InterPro" id="IPR029058">
    <property type="entry name" value="AB_hydrolase_fold"/>
</dbReference>
<sequence length="311" mass="32911">MIDADHITTTVAGTAGRIAVVDHGGQGPDVVLLHGAHRSLLDWEAVRPALSGLRLIAYDLRGHGRSDPPADDDYGWEAHLGDLDAVIAALGLRNPHLVGHSLGGMIAVRHAATRPGCPGVVDLDGFGGGVPGLYPGLSAAEVARRRGEQLAMFTAMAGPEHVDAAQSREIIAAARTAAAAQGWNPDLEEANARRGLTRAADGSRTRRPAPRTLPALMAPLEGWDMFAELRHLACPALVVQGGRRPTLDHLPPDLQELTESLIAGITHEIDALRRESGLVRAVRIDGAAHMVHLDAPEVVGRLIRDFVLASM</sequence>
<feature type="domain" description="AB hydrolase-1" evidence="1">
    <location>
        <begin position="30"/>
        <end position="299"/>
    </location>
</feature>
<evidence type="ECO:0000313" key="2">
    <source>
        <dbReference type="EMBL" id="TVT20066.1"/>
    </source>
</evidence>
<keyword evidence="2" id="KW-0378">Hydrolase</keyword>
<dbReference type="GO" id="GO:0016020">
    <property type="term" value="C:membrane"/>
    <property type="evidence" value="ECO:0007669"/>
    <property type="project" value="TreeGrafter"/>
</dbReference>
<keyword evidence="3" id="KW-1185">Reference proteome</keyword>
<dbReference type="PRINTS" id="PR00111">
    <property type="entry name" value="ABHYDROLASE"/>
</dbReference>
<dbReference type="OrthoDB" id="63962at2"/>
<dbReference type="PANTHER" id="PTHR43798:SF33">
    <property type="entry name" value="HYDROLASE, PUTATIVE (AFU_ORTHOLOGUE AFUA_2G14860)-RELATED"/>
    <property type="match status" value="1"/>
</dbReference>
<dbReference type="SUPFAM" id="SSF53474">
    <property type="entry name" value="alpha/beta-Hydrolases"/>
    <property type="match status" value="1"/>
</dbReference>
<dbReference type="AlphaFoldDB" id="A0A558A747"/>
<dbReference type="Proteomes" id="UP000320011">
    <property type="component" value="Unassembled WGS sequence"/>
</dbReference>
<protein>
    <submittedName>
        <fullName evidence="2">Alpha/beta hydrolase</fullName>
    </submittedName>
</protein>
<reference evidence="2 3" key="2">
    <citation type="submission" date="2019-08" db="EMBL/GenBank/DDBJ databases">
        <title>Amycolatopsis acidicola sp. nov., isolated from peat swamp forest soil.</title>
        <authorList>
            <person name="Srisuk N."/>
        </authorList>
    </citation>
    <scope>NUCLEOTIDE SEQUENCE [LARGE SCALE GENOMIC DNA]</scope>
    <source>
        <strain evidence="2 3">TBRC 6029</strain>
    </source>
</reference>
<comment type="caution">
    <text evidence="2">The sequence shown here is derived from an EMBL/GenBank/DDBJ whole genome shotgun (WGS) entry which is preliminary data.</text>
</comment>
<proteinExistence type="predicted"/>
<dbReference type="Gene3D" id="3.40.50.1820">
    <property type="entry name" value="alpha/beta hydrolase"/>
    <property type="match status" value="1"/>
</dbReference>
<evidence type="ECO:0000259" key="1">
    <source>
        <dbReference type="Pfam" id="PF12697"/>
    </source>
</evidence>
<organism evidence="2 3">
    <name type="scientific">Amycolatopsis rhizosphaerae</name>
    <dbReference type="NCBI Taxonomy" id="2053003"/>
    <lineage>
        <taxon>Bacteria</taxon>
        <taxon>Bacillati</taxon>
        <taxon>Actinomycetota</taxon>
        <taxon>Actinomycetes</taxon>
        <taxon>Pseudonocardiales</taxon>
        <taxon>Pseudonocardiaceae</taxon>
        <taxon>Amycolatopsis</taxon>
    </lineage>
</organism>
<dbReference type="RefSeq" id="WP_144593070.1">
    <property type="nucleotide sequence ID" value="NZ_VJWX01000637.1"/>
</dbReference>
<dbReference type="InterPro" id="IPR000073">
    <property type="entry name" value="AB_hydrolase_1"/>
</dbReference>
<dbReference type="InterPro" id="IPR050266">
    <property type="entry name" value="AB_hydrolase_sf"/>
</dbReference>
<dbReference type="PANTHER" id="PTHR43798">
    <property type="entry name" value="MONOACYLGLYCEROL LIPASE"/>
    <property type="match status" value="1"/>
</dbReference>
<accession>A0A558A747</accession>
<dbReference type="EMBL" id="VJWX01000637">
    <property type="protein sequence ID" value="TVT20066.1"/>
    <property type="molecule type" value="Genomic_DNA"/>
</dbReference>
<dbReference type="GO" id="GO:0016787">
    <property type="term" value="F:hydrolase activity"/>
    <property type="evidence" value="ECO:0007669"/>
    <property type="project" value="UniProtKB-KW"/>
</dbReference>
<reference evidence="2 3" key="1">
    <citation type="submission" date="2019-07" db="EMBL/GenBank/DDBJ databases">
        <authorList>
            <person name="Duangmal K."/>
            <person name="Teo W.F.A."/>
        </authorList>
    </citation>
    <scope>NUCLEOTIDE SEQUENCE [LARGE SCALE GENOMIC DNA]</scope>
    <source>
        <strain evidence="2 3">TBRC 6029</strain>
    </source>
</reference>
<gene>
    <name evidence="2" type="ORF">FNH05_34665</name>
</gene>
<name>A0A558A747_9PSEU</name>